<name>A0A0E9QEM3_ANGAN</name>
<feature type="compositionally biased region" description="Polar residues" evidence="1">
    <location>
        <begin position="38"/>
        <end position="47"/>
    </location>
</feature>
<dbReference type="AlphaFoldDB" id="A0A0E9QEM3"/>
<feature type="region of interest" description="Disordered" evidence="1">
    <location>
        <begin position="14"/>
        <end position="58"/>
    </location>
</feature>
<reference evidence="2" key="1">
    <citation type="submission" date="2014-11" db="EMBL/GenBank/DDBJ databases">
        <authorList>
            <person name="Amaro Gonzalez C."/>
        </authorList>
    </citation>
    <scope>NUCLEOTIDE SEQUENCE</scope>
</reference>
<protein>
    <submittedName>
        <fullName evidence="2">Uncharacterized protein</fullName>
    </submittedName>
</protein>
<dbReference type="EMBL" id="GBXM01093271">
    <property type="protein sequence ID" value="JAH15306.1"/>
    <property type="molecule type" value="Transcribed_RNA"/>
</dbReference>
<proteinExistence type="predicted"/>
<sequence>MGVSRTLKIARSVAKWPPDRAAQAAVTGSRHPAVAGENSRSQTSECASSKCKVERKIN</sequence>
<accession>A0A0E9QEM3</accession>
<organism evidence="2">
    <name type="scientific">Anguilla anguilla</name>
    <name type="common">European freshwater eel</name>
    <name type="synonym">Muraena anguilla</name>
    <dbReference type="NCBI Taxonomy" id="7936"/>
    <lineage>
        <taxon>Eukaryota</taxon>
        <taxon>Metazoa</taxon>
        <taxon>Chordata</taxon>
        <taxon>Craniata</taxon>
        <taxon>Vertebrata</taxon>
        <taxon>Euteleostomi</taxon>
        <taxon>Actinopterygii</taxon>
        <taxon>Neopterygii</taxon>
        <taxon>Teleostei</taxon>
        <taxon>Anguilliformes</taxon>
        <taxon>Anguillidae</taxon>
        <taxon>Anguilla</taxon>
    </lineage>
</organism>
<evidence type="ECO:0000313" key="2">
    <source>
        <dbReference type="EMBL" id="JAH15306.1"/>
    </source>
</evidence>
<evidence type="ECO:0000256" key="1">
    <source>
        <dbReference type="SAM" id="MobiDB-lite"/>
    </source>
</evidence>
<reference evidence="2" key="2">
    <citation type="journal article" date="2015" name="Fish Shellfish Immunol.">
        <title>Early steps in the European eel (Anguilla anguilla)-Vibrio vulnificus interaction in the gills: Role of the RtxA13 toxin.</title>
        <authorList>
            <person name="Callol A."/>
            <person name="Pajuelo D."/>
            <person name="Ebbesson L."/>
            <person name="Teles M."/>
            <person name="MacKenzie S."/>
            <person name="Amaro C."/>
        </authorList>
    </citation>
    <scope>NUCLEOTIDE SEQUENCE</scope>
</reference>